<dbReference type="PATRIC" id="fig|999552.6.peg.2837"/>
<dbReference type="Proteomes" id="UP000018780">
    <property type="component" value="Chromosome"/>
</dbReference>
<reference evidence="1 2" key="1">
    <citation type="submission" date="2013-09" db="EMBL/GenBank/DDBJ databases">
        <authorList>
            <consortium name="DOE Joint Genome Institute"/>
            <person name="Klenk H.-P."/>
            <person name="Huntemann M."/>
            <person name="Han J."/>
            <person name="Chen A."/>
            <person name="Kyrpides N."/>
            <person name="Mavromatis K."/>
            <person name="Markowitz V."/>
            <person name="Palaniappan K."/>
            <person name="Ivanova N."/>
            <person name="Schaumberg A."/>
            <person name="Pati A."/>
            <person name="Liolios K."/>
            <person name="Nordberg H.P."/>
            <person name="Cantor M.N."/>
            <person name="Hua S.X."/>
            <person name="Woyke T."/>
        </authorList>
    </citation>
    <scope>NUCLEOTIDE SEQUENCE [LARGE SCALE GENOMIC DNA]</scope>
    <source>
        <strain evidence="1 2">DSM 14336</strain>
    </source>
</reference>
<protein>
    <submittedName>
        <fullName evidence="1">2-keto-3-deoxy-galactonokinase</fullName>
    </submittedName>
</protein>
<dbReference type="EMBL" id="CP006773">
    <property type="protein sequence ID" value="AHD01696.1"/>
    <property type="molecule type" value="Genomic_DNA"/>
</dbReference>
<accession>V9VSG4</accession>
<dbReference type="STRING" id="999552.METH_14190"/>
<proteinExistence type="predicted"/>
<dbReference type="GO" id="GO:0008671">
    <property type="term" value="F:2-dehydro-3-deoxygalactonokinase activity"/>
    <property type="evidence" value="ECO:0007669"/>
    <property type="project" value="InterPro"/>
</dbReference>
<keyword evidence="1" id="KW-0808">Transferase</keyword>
<dbReference type="KEGG" id="lmd:METH_14190"/>
<gene>
    <name evidence="1" type="ORF">METH_14190</name>
</gene>
<dbReference type="InterPro" id="IPR007729">
    <property type="entry name" value="DGOK"/>
</dbReference>
<dbReference type="GO" id="GO:0034194">
    <property type="term" value="P:D-galactonate catabolic process"/>
    <property type="evidence" value="ECO:0007669"/>
    <property type="project" value="InterPro"/>
</dbReference>
<evidence type="ECO:0000313" key="2">
    <source>
        <dbReference type="Proteomes" id="UP000018780"/>
    </source>
</evidence>
<dbReference type="Gene3D" id="3.30.420.310">
    <property type="entry name" value="2-keto-3-deoxy-galactonokinase, C-terminal domain"/>
    <property type="match status" value="1"/>
</dbReference>
<organism evidence="1 2">
    <name type="scientific">Leisingera methylohalidivorans DSM 14336</name>
    <dbReference type="NCBI Taxonomy" id="999552"/>
    <lineage>
        <taxon>Bacteria</taxon>
        <taxon>Pseudomonadati</taxon>
        <taxon>Pseudomonadota</taxon>
        <taxon>Alphaproteobacteria</taxon>
        <taxon>Rhodobacterales</taxon>
        <taxon>Roseobacteraceae</taxon>
        <taxon>Leisingera</taxon>
    </lineage>
</organism>
<dbReference type="Pfam" id="PF05035">
    <property type="entry name" value="DGOK"/>
    <property type="match status" value="1"/>
</dbReference>
<sequence>MQPPRNGPGWLAANLDGDTLSAWEVAGGTAGPAQVLRLQDSRPPALAAALRQVLGGALRPVLLGGSALAPPHPVPVRPAELPAVKTDLDGMPVHALPGLSQSAPCGLMRGAVAAISGFLRLNPDWDGVICLPGAVTHWVQISAREAVSFQGALTARLAQAAVQGMALDTAGPWDNAALAEAVADSIAKPEHLAARLAAVQAAAALGQLPAETARAQIWGHFLGAELAAARPYWLGQNLALIAEPSQQALYAAALGAQALPVTLADHARMTLEGLKGAWPG</sequence>
<dbReference type="InterPro" id="IPR042257">
    <property type="entry name" value="DGOK_C"/>
</dbReference>
<evidence type="ECO:0000313" key="1">
    <source>
        <dbReference type="EMBL" id="AHD01696.1"/>
    </source>
</evidence>
<dbReference type="OrthoDB" id="256574at2"/>
<dbReference type="RefSeq" id="WP_024091055.1">
    <property type="nucleotide sequence ID" value="NC_023135.1"/>
</dbReference>
<dbReference type="HOGENOM" id="CLU_058005_1_0_5"/>
<dbReference type="AlphaFoldDB" id="V9VSG4"/>
<name>V9VSG4_9RHOB</name>
<keyword evidence="1" id="KW-0418">Kinase</keyword>
<keyword evidence="2" id="KW-1185">Reference proteome</keyword>